<protein>
    <submittedName>
        <fullName evidence="1">Uncharacterized protein</fullName>
    </submittedName>
</protein>
<accession>A0A1Z3LVW2</accession>
<sequence length="196" mass="21795">MIGAFRKAMIALNHSHERLIAPIIADGSIATVGVGDGRMFPLVILDTTERPDIDAAIAAHDHGPPGDVRVQWGKLPHREETVTLILTLLRPVEAVVMVEFDLNKNHGVIVEQILQNRGLYVQPGRPGDRLKDDPQKPKIIVEVADTGFKATWDRLFLAHTALKLRRKGMKRGEAKRAAKEVVERIRKVASMRPFTA</sequence>
<gene>
    <name evidence="1" type="ORF">CD943_04725</name>
</gene>
<reference evidence="1 2" key="1">
    <citation type="submission" date="2017-06" db="EMBL/GenBank/DDBJ databases">
        <title>Biodegradation of gentamicin by bacterial consortia AMQD4 in synthetic medium and raw gentamicin sewage.</title>
        <authorList>
            <person name="Chang H."/>
            <person name="Feng Y."/>
            <person name="Li Z."/>
            <person name="Xue J."/>
            <person name="Cheng D."/>
        </authorList>
    </citation>
    <scope>NUCLEOTIDE SEQUENCE [LARGE SCALE GENOMIC DNA]</scope>
    <source>
        <strain evidence="1 2">BZC3</strain>
    </source>
</reference>
<dbReference type="Proteomes" id="UP000197024">
    <property type="component" value="Chromosome"/>
</dbReference>
<name>A0A1Z3LVW2_BREDI</name>
<evidence type="ECO:0000313" key="1">
    <source>
        <dbReference type="EMBL" id="ASD26255.1"/>
    </source>
</evidence>
<proteinExistence type="predicted"/>
<reference evidence="1 2" key="2">
    <citation type="submission" date="2017-06" db="EMBL/GenBank/DDBJ databases">
        <authorList>
            <person name="Kim H.J."/>
            <person name="Triplett B.A."/>
        </authorList>
    </citation>
    <scope>NUCLEOTIDE SEQUENCE [LARGE SCALE GENOMIC DNA]</scope>
    <source>
        <strain evidence="1 2">BZC3</strain>
    </source>
</reference>
<dbReference type="RefSeq" id="WP_088410284.1">
    <property type="nucleotide sequence ID" value="NZ_CP021995.1"/>
</dbReference>
<dbReference type="EMBL" id="CP021995">
    <property type="protein sequence ID" value="ASD26255.1"/>
    <property type="molecule type" value="Genomic_DNA"/>
</dbReference>
<organism evidence="1 2">
    <name type="scientific">Brevundimonas diminuta</name>
    <name type="common">Pseudomonas diminuta</name>
    <dbReference type="NCBI Taxonomy" id="293"/>
    <lineage>
        <taxon>Bacteria</taxon>
        <taxon>Pseudomonadati</taxon>
        <taxon>Pseudomonadota</taxon>
        <taxon>Alphaproteobacteria</taxon>
        <taxon>Caulobacterales</taxon>
        <taxon>Caulobacteraceae</taxon>
        <taxon>Brevundimonas</taxon>
    </lineage>
</organism>
<dbReference type="AlphaFoldDB" id="A0A1Z3LVW2"/>
<evidence type="ECO:0000313" key="2">
    <source>
        <dbReference type="Proteomes" id="UP000197024"/>
    </source>
</evidence>